<feature type="region of interest" description="Disordered" evidence="1">
    <location>
        <begin position="201"/>
        <end position="225"/>
    </location>
</feature>
<evidence type="ECO:0000313" key="2">
    <source>
        <dbReference type="Proteomes" id="UP000095280"/>
    </source>
</evidence>
<dbReference type="Proteomes" id="UP000095280">
    <property type="component" value="Unplaced"/>
</dbReference>
<feature type="region of interest" description="Disordered" evidence="1">
    <location>
        <begin position="1"/>
        <end position="21"/>
    </location>
</feature>
<dbReference type="AlphaFoldDB" id="A0A1I8I424"/>
<proteinExistence type="predicted"/>
<reference evidence="3" key="1">
    <citation type="submission" date="2016-11" db="UniProtKB">
        <authorList>
            <consortium name="WormBaseParasite"/>
        </authorList>
    </citation>
    <scope>IDENTIFICATION</scope>
</reference>
<evidence type="ECO:0000256" key="1">
    <source>
        <dbReference type="SAM" id="MobiDB-lite"/>
    </source>
</evidence>
<evidence type="ECO:0000313" key="3">
    <source>
        <dbReference type="WBParaSite" id="maker-uti_cns_0009543-snap-gene-0.4-mRNA-1"/>
    </source>
</evidence>
<dbReference type="WBParaSite" id="maker-uti_cns_0009543-snap-gene-0.4-mRNA-1">
    <property type="protein sequence ID" value="maker-uti_cns_0009543-snap-gene-0.4-mRNA-1"/>
    <property type="gene ID" value="maker-uti_cns_0009543-snap-gene-0.4"/>
</dbReference>
<name>A0A1I8I424_9PLAT</name>
<keyword evidence="2" id="KW-1185">Reference proteome</keyword>
<sequence>MMRRSLATLPPTSWQRRRAHRQRHVTWSAVGCRNRRLPGQAPSASSARSRNRTSAARVYLSAAALSSCPRRCPVSEAASGSRSGLLHRWRPTCLRAFTWPPVGTPFTWLAVRRFRKMSLVRRPSSTALCAASPATPFCRCCRQPPLLFLNGLALSTRWTLPSTTGWRDCGLPWPIHFISPGRHLATTATAWSRCPWPASSSASARPSGPPSPACTQCAASGRPTRPTGWTQMLSLPPLASFSASSSGSQLTATSGCRTMLSRTGRAPIWGKLIPTGSASGCWPRCRWPLPTLCTR</sequence>
<accession>A0A1I8I424</accession>
<organism evidence="2 3">
    <name type="scientific">Macrostomum lignano</name>
    <dbReference type="NCBI Taxonomy" id="282301"/>
    <lineage>
        <taxon>Eukaryota</taxon>
        <taxon>Metazoa</taxon>
        <taxon>Spiralia</taxon>
        <taxon>Lophotrochozoa</taxon>
        <taxon>Platyhelminthes</taxon>
        <taxon>Rhabditophora</taxon>
        <taxon>Macrostomorpha</taxon>
        <taxon>Macrostomida</taxon>
        <taxon>Macrostomidae</taxon>
        <taxon>Macrostomum</taxon>
    </lineage>
</organism>
<protein>
    <submittedName>
        <fullName evidence="3">Uncharacterized protein</fullName>
    </submittedName>
</protein>